<gene>
    <name evidence="2" type="ORF">FNJ87_14495</name>
</gene>
<evidence type="ECO:0008006" key="4">
    <source>
        <dbReference type="Google" id="ProtNLM"/>
    </source>
</evidence>
<evidence type="ECO:0000313" key="2">
    <source>
        <dbReference type="EMBL" id="MBF4985485.1"/>
    </source>
</evidence>
<dbReference type="Proteomes" id="UP001194729">
    <property type="component" value="Unassembled WGS sequence"/>
</dbReference>
<feature type="transmembrane region" description="Helical" evidence="1">
    <location>
        <begin position="31"/>
        <end position="51"/>
    </location>
</feature>
<accession>A0ABS0A7W8</accession>
<sequence length="57" mass="6287">MHKYAASLYLFLIGGILVGAGAFYIDIYPIFSYSIMVLGYAADLAAIYYIIKTVAKK</sequence>
<name>A0ABS0A7W8_9FLAO</name>
<comment type="caution">
    <text evidence="2">The sequence shown here is derived from an EMBL/GenBank/DDBJ whole genome shotgun (WGS) entry which is preliminary data.</text>
</comment>
<feature type="transmembrane region" description="Helical" evidence="1">
    <location>
        <begin position="7"/>
        <end position="25"/>
    </location>
</feature>
<keyword evidence="1" id="KW-0472">Membrane</keyword>
<organism evidence="2 3">
    <name type="scientific">Nonlabens mediterrranea</name>
    <dbReference type="NCBI Taxonomy" id="1419947"/>
    <lineage>
        <taxon>Bacteria</taxon>
        <taxon>Pseudomonadati</taxon>
        <taxon>Bacteroidota</taxon>
        <taxon>Flavobacteriia</taxon>
        <taxon>Flavobacteriales</taxon>
        <taxon>Flavobacteriaceae</taxon>
        <taxon>Nonlabens</taxon>
    </lineage>
</organism>
<proteinExistence type="predicted"/>
<dbReference type="EMBL" id="JADKYU010000760">
    <property type="protein sequence ID" value="MBF4985485.1"/>
    <property type="molecule type" value="Genomic_DNA"/>
</dbReference>
<evidence type="ECO:0000313" key="3">
    <source>
        <dbReference type="Proteomes" id="UP001194729"/>
    </source>
</evidence>
<keyword evidence="1" id="KW-0812">Transmembrane</keyword>
<evidence type="ECO:0000256" key="1">
    <source>
        <dbReference type="SAM" id="Phobius"/>
    </source>
</evidence>
<reference evidence="2 3" key="1">
    <citation type="submission" date="2020-11" db="EMBL/GenBank/DDBJ databases">
        <title>P. mediterranea TC4 genome.</title>
        <authorList>
            <person name="Molmeret M."/>
        </authorList>
    </citation>
    <scope>NUCLEOTIDE SEQUENCE [LARGE SCALE GENOMIC DNA]</scope>
    <source>
        <strain evidence="2 3">TC4</strain>
    </source>
</reference>
<keyword evidence="3" id="KW-1185">Reference proteome</keyword>
<keyword evidence="1" id="KW-1133">Transmembrane helix</keyword>
<protein>
    <recommendedName>
        <fullName evidence="4">DUF4305 domain-containing protein</fullName>
    </recommendedName>
</protein>